<dbReference type="AlphaFoldDB" id="A0A8C9M5K4"/>
<dbReference type="Proteomes" id="UP000675900">
    <property type="component" value="Unassembled WGS sequence"/>
</dbReference>
<gene>
    <name evidence="10" type="primary">RBPJL</name>
</gene>
<evidence type="ECO:0000256" key="5">
    <source>
        <dbReference type="ARBA" id="ARBA00023163"/>
    </source>
</evidence>
<dbReference type="GO" id="GO:0000978">
    <property type="term" value="F:RNA polymerase II cis-regulatory region sequence-specific DNA binding"/>
    <property type="evidence" value="ECO:0007669"/>
    <property type="project" value="InterPro"/>
</dbReference>
<dbReference type="GO" id="GO:0003682">
    <property type="term" value="F:chromatin binding"/>
    <property type="evidence" value="ECO:0007669"/>
    <property type="project" value="Ensembl"/>
</dbReference>
<dbReference type="SUPFAM" id="SSF110217">
    <property type="entry name" value="DNA-binding protein LAG-1 (CSL)"/>
    <property type="match status" value="1"/>
</dbReference>
<dbReference type="GO" id="GO:0001228">
    <property type="term" value="F:DNA-binding transcription activator activity, RNA polymerase II-specific"/>
    <property type="evidence" value="ECO:0007669"/>
    <property type="project" value="Ensembl"/>
</dbReference>
<dbReference type="Pfam" id="PF09270">
    <property type="entry name" value="BTD"/>
    <property type="match status" value="1"/>
</dbReference>
<dbReference type="InterPro" id="IPR036358">
    <property type="entry name" value="BTD_sf"/>
</dbReference>
<dbReference type="Gene3D" id="2.80.10.50">
    <property type="match status" value="1"/>
</dbReference>
<dbReference type="SUPFAM" id="SSF49417">
    <property type="entry name" value="p53-like transcription factors"/>
    <property type="match status" value="1"/>
</dbReference>
<evidence type="ECO:0000256" key="3">
    <source>
        <dbReference type="ARBA" id="ARBA00023015"/>
    </source>
</evidence>
<evidence type="ECO:0000256" key="4">
    <source>
        <dbReference type="ARBA" id="ARBA00023125"/>
    </source>
</evidence>
<dbReference type="FunFam" id="2.80.10.50:FF:000003">
    <property type="entry name" value="recombining binding protein suppressor of hairless"/>
    <property type="match status" value="1"/>
</dbReference>
<dbReference type="GO" id="GO:0005634">
    <property type="term" value="C:nucleus"/>
    <property type="evidence" value="ECO:0007669"/>
    <property type="project" value="UniProtKB-SubCell"/>
</dbReference>
<dbReference type="GO" id="GO:0005667">
    <property type="term" value="C:transcription regulator complex"/>
    <property type="evidence" value="ECO:0007669"/>
    <property type="project" value="Ensembl"/>
</dbReference>
<dbReference type="PANTHER" id="PTHR10665">
    <property type="entry name" value="RECOMBINING BINDING PROTEIN SUPPRESSOR OF HAIRLESS"/>
    <property type="match status" value="1"/>
</dbReference>
<evidence type="ECO:0000256" key="2">
    <source>
        <dbReference type="ARBA" id="ARBA00009704"/>
    </source>
</evidence>
<dbReference type="InterPro" id="IPR015350">
    <property type="entry name" value="Beta-trefoil_DNA-bd_dom"/>
</dbReference>
<feature type="region of interest" description="Disordered" evidence="7">
    <location>
        <begin position="1"/>
        <end position="39"/>
    </location>
</feature>
<comment type="similarity">
    <text evidence="2">Belongs to the Su(H) family.</text>
</comment>
<dbReference type="Pfam" id="PF09271">
    <property type="entry name" value="LAG1-DNAbind"/>
    <property type="match status" value="1"/>
</dbReference>
<dbReference type="Ensembl" id="ENSPTIT00000011645.1">
    <property type="protein sequence ID" value="ENSPTIP00000007786.1"/>
    <property type="gene ID" value="ENSPTIG00000009327.1"/>
</dbReference>
<accession>A0A8C9M5K4</accession>
<sequence length="354" mass="38338">LDACSPADPSAPPGPLTHLSPPDSSEACQPAPTPGSPPEHVAVLREGVRQCLQQQWEQTVWILHAKVAQKSYGNEKRFFCPPPCVYLAGPGWRVKPVQGQAYEGTDPGDRGPETAWKYKEPRQAWALISPPLTVCISSGSKVSLFNRLRSQTVSTRYLSVEDGAFVASARQWAAFTLHLADEHCSQGDFPPREGYVRYGSLVQLVCTVTGITLPPMIIRKVAKQYALLDVDEPISQLHKCAFQFPGEPAGEGGTYLCLAADKVVQFQASPCPKEANRALLNDSSCWTIIGTESVEFSFSTSLAWTREPVTPVPLINTLEVNPGAGGCRGRGRAGIWLRVWGGGWGAGEGEQQAL</sequence>
<evidence type="ECO:0000256" key="6">
    <source>
        <dbReference type="ARBA" id="ARBA00023242"/>
    </source>
</evidence>
<evidence type="ECO:0000259" key="8">
    <source>
        <dbReference type="SMART" id="SM01267"/>
    </source>
</evidence>
<keyword evidence="11" id="KW-1185">Reference proteome</keyword>
<name>A0A8C9M5K4_PANTA</name>
<keyword evidence="6" id="KW-0539">Nucleus</keyword>
<protein>
    <submittedName>
        <fullName evidence="10">Recombination signal binding protein for immunoglobulin kappa J region like</fullName>
    </submittedName>
</protein>
<feature type="domain" description="Beta-trefoil DNA-binding" evidence="9">
    <location>
        <begin position="134"/>
        <end position="286"/>
    </location>
</feature>
<evidence type="ECO:0000256" key="7">
    <source>
        <dbReference type="SAM" id="MobiDB-lite"/>
    </source>
</evidence>
<reference evidence="10" key="2">
    <citation type="submission" date="2025-09" db="UniProtKB">
        <authorList>
            <consortium name="Ensembl"/>
        </authorList>
    </citation>
    <scope>IDENTIFICATION</scope>
</reference>
<evidence type="ECO:0000313" key="10">
    <source>
        <dbReference type="Ensembl" id="ENSPTIP00000007786.1"/>
    </source>
</evidence>
<evidence type="ECO:0000313" key="11">
    <source>
        <dbReference type="Proteomes" id="UP000675900"/>
    </source>
</evidence>
<dbReference type="InterPro" id="IPR008967">
    <property type="entry name" value="p53-like_TF_DNA-bd_sf"/>
</dbReference>
<organism evidence="10 11">
    <name type="scientific">Panthera tigris altaica</name>
    <name type="common">Siberian tiger</name>
    <dbReference type="NCBI Taxonomy" id="74533"/>
    <lineage>
        <taxon>Eukaryota</taxon>
        <taxon>Metazoa</taxon>
        <taxon>Chordata</taxon>
        <taxon>Craniata</taxon>
        <taxon>Vertebrata</taxon>
        <taxon>Euteleostomi</taxon>
        <taxon>Mammalia</taxon>
        <taxon>Eutheria</taxon>
        <taxon>Laurasiatheria</taxon>
        <taxon>Carnivora</taxon>
        <taxon>Feliformia</taxon>
        <taxon>Felidae</taxon>
        <taxon>Pantherinae</taxon>
        <taxon>Panthera</taxon>
    </lineage>
</organism>
<dbReference type="SMART" id="SM01268">
    <property type="entry name" value="BTD"/>
    <property type="match status" value="1"/>
</dbReference>
<dbReference type="InterPro" id="IPR015351">
    <property type="entry name" value="RBP-J/Cbf11/Cbf12_DNA-bd"/>
</dbReference>
<keyword evidence="5" id="KW-0804">Transcription</keyword>
<evidence type="ECO:0000256" key="1">
    <source>
        <dbReference type="ARBA" id="ARBA00004123"/>
    </source>
</evidence>
<reference evidence="10" key="1">
    <citation type="submission" date="2025-08" db="UniProtKB">
        <authorList>
            <consortium name="Ensembl"/>
        </authorList>
    </citation>
    <scope>IDENTIFICATION</scope>
</reference>
<evidence type="ECO:0000259" key="9">
    <source>
        <dbReference type="SMART" id="SM01268"/>
    </source>
</evidence>
<keyword evidence="4" id="KW-0238">DNA-binding</keyword>
<comment type="subcellular location">
    <subcellularLocation>
        <location evidence="1">Nucleus</location>
    </subcellularLocation>
</comment>
<dbReference type="InterPro" id="IPR040159">
    <property type="entry name" value="CLS_fam"/>
</dbReference>
<keyword evidence="3" id="KW-0805">Transcription regulation</keyword>
<feature type="domain" description="RBP-J/Cbf11/Cbf12 DNA binding" evidence="8">
    <location>
        <begin position="59"/>
        <end position="159"/>
    </location>
</feature>
<dbReference type="GeneTree" id="ENSGT00390000005197"/>
<proteinExistence type="inferred from homology"/>
<dbReference type="SMART" id="SM01267">
    <property type="entry name" value="LAG1_DNAbind"/>
    <property type="match status" value="1"/>
</dbReference>